<evidence type="ECO:0000313" key="2">
    <source>
        <dbReference type="EMBL" id="MBX7457270.1"/>
    </source>
</evidence>
<dbReference type="PROSITE" id="PS51186">
    <property type="entry name" value="GNAT"/>
    <property type="match status" value="1"/>
</dbReference>
<protein>
    <submittedName>
        <fullName evidence="2">GNAT family N-acetyltransferase</fullName>
    </submittedName>
</protein>
<dbReference type="Gene3D" id="3.40.630.30">
    <property type="match status" value="1"/>
</dbReference>
<dbReference type="SUPFAM" id="SSF55729">
    <property type="entry name" value="Acyl-CoA N-acyltransferases (Nat)"/>
    <property type="match status" value="1"/>
</dbReference>
<sequence>MGYSIRSFEEGDAEALEALGRAAIGEIGPEAYSEEQVEAWLEHYPGADYYDEHAQAGSLFFIAADDDDTPVAYALLEPTGHLDHLYCHPDHTKEGLAATLLETAAAYAKYHGITHLFTEASEIAKPAFESAGYTAMKKRTFEIEGVEITNWAMVREIEVAKAAPKKTGRLFGA</sequence>
<comment type="caution">
    <text evidence="2">The sequence shown here is derived from an EMBL/GenBank/DDBJ whole genome shotgun (WGS) entry which is preliminary data.</text>
</comment>
<accession>A0ABS7IYX2</accession>
<name>A0ABS7IYX2_9SPHN</name>
<dbReference type="Pfam" id="PF13673">
    <property type="entry name" value="Acetyltransf_10"/>
    <property type="match status" value="1"/>
</dbReference>
<dbReference type="RefSeq" id="WP_221572593.1">
    <property type="nucleotide sequence ID" value="NZ_JAIGNK010000001.1"/>
</dbReference>
<dbReference type="InterPro" id="IPR000182">
    <property type="entry name" value="GNAT_dom"/>
</dbReference>
<keyword evidence="3" id="KW-1185">Reference proteome</keyword>
<evidence type="ECO:0000259" key="1">
    <source>
        <dbReference type="PROSITE" id="PS51186"/>
    </source>
</evidence>
<reference evidence="2 3" key="1">
    <citation type="submission" date="2021-08" db="EMBL/GenBank/DDBJ databases">
        <title>Comparative Genomics Analysis of the Genus Qipengyuania Reveals Extensive Genetic Diversity and Metabolic Versatility, Including the Description of Fifteen Novel Species.</title>
        <authorList>
            <person name="Liu Y."/>
        </authorList>
    </citation>
    <scope>NUCLEOTIDE SEQUENCE [LARGE SCALE GENOMIC DNA]</scope>
    <source>
        <strain evidence="2 3">1NDH17</strain>
    </source>
</reference>
<feature type="domain" description="N-acetyltransferase" evidence="1">
    <location>
        <begin position="3"/>
        <end position="158"/>
    </location>
</feature>
<evidence type="ECO:0000313" key="3">
    <source>
        <dbReference type="Proteomes" id="UP000783253"/>
    </source>
</evidence>
<dbReference type="PANTHER" id="PTHR43451">
    <property type="entry name" value="ACETYLTRANSFERASE (GNAT) FAMILY PROTEIN"/>
    <property type="match status" value="1"/>
</dbReference>
<dbReference type="EMBL" id="JAIGNK010000001">
    <property type="protein sequence ID" value="MBX7457270.1"/>
    <property type="molecule type" value="Genomic_DNA"/>
</dbReference>
<gene>
    <name evidence="2" type="ORF">K3152_03335</name>
</gene>
<dbReference type="InterPro" id="IPR016181">
    <property type="entry name" value="Acyl_CoA_acyltransferase"/>
</dbReference>
<organism evidence="2 3">
    <name type="scientific">Qipengyuania polymorpha</name>
    <dbReference type="NCBI Taxonomy" id="2867234"/>
    <lineage>
        <taxon>Bacteria</taxon>
        <taxon>Pseudomonadati</taxon>
        <taxon>Pseudomonadota</taxon>
        <taxon>Alphaproteobacteria</taxon>
        <taxon>Sphingomonadales</taxon>
        <taxon>Erythrobacteraceae</taxon>
        <taxon>Qipengyuania</taxon>
    </lineage>
</organism>
<dbReference type="Proteomes" id="UP000783253">
    <property type="component" value="Unassembled WGS sequence"/>
</dbReference>
<proteinExistence type="predicted"/>
<dbReference type="PANTHER" id="PTHR43451:SF1">
    <property type="entry name" value="ACETYLTRANSFERASE"/>
    <property type="match status" value="1"/>
</dbReference>
<dbReference type="InterPro" id="IPR052564">
    <property type="entry name" value="N-acetyltrans/Recomb-assoc"/>
</dbReference>